<evidence type="ECO:0000313" key="7">
    <source>
        <dbReference type="EMBL" id="KAA1053928.1"/>
    </source>
</evidence>
<dbReference type="InterPro" id="IPR050660">
    <property type="entry name" value="NEK_Ser/Thr_kinase"/>
</dbReference>
<feature type="domain" description="Protein kinase" evidence="6">
    <location>
        <begin position="14"/>
        <end position="266"/>
    </location>
</feature>
<dbReference type="EMBL" id="VEWN01000013">
    <property type="protein sequence ID" value="KAA1053928.1"/>
    <property type="molecule type" value="Genomic_DNA"/>
</dbReference>
<evidence type="ECO:0000256" key="3">
    <source>
        <dbReference type="ARBA" id="ARBA00022741"/>
    </source>
</evidence>
<dbReference type="CDD" id="cd14014">
    <property type="entry name" value="STKc_PknB_like"/>
    <property type="match status" value="1"/>
</dbReference>
<comment type="caution">
    <text evidence="7">The sequence shown here is derived from an EMBL/GenBank/DDBJ whole genome shotgun (WGS) entry which is preliminary data.</text>
</comment>
<evidence type="ECO:0000256" key="4">
    <source>
        <dbReference type="ARBA" id="ARBA00022777"/>
    </source>
</evidence>
<dbReference type="EC" id="2.7.11.1" evidence="1"/>
<sequence>MIPVTLPTGTWHYDPNAPLGGPGGFGAVFAGQAPDGRPVAVKRLHADVGVAGERELEIVQRLRGRPHRHVVPVLDAGPDRSTGSLFVVMARAESSLADLLRRRGFLDETEAIAILTEIVTGLQEVGELVHRDLKPQNILRLDERWQIADFGIARVAAATTAPNTLKACLSPPYGAPEQWRMERATHETDVYALGCIAVELLTGAPPFPGPASEDYLEQHCLHKAPAVDRASVRLAGLIARMLRKPPVMRPGLPRLLDELAGLQEQLPSNSAAARLAQAGAAVARSQAAAETASEARQATQRERREIVAAAQALLHSVVETLQGRIQRLAPAARCSVTRVAGHTQLVAQLGDARLTMSVGEHAFIADDPFAGSPWRVLCGDFIAIETPRYGRSASLWYADRGDAGYRWIEVPYFRAFGGGPAHQPCRLPPSQEAVQAASPVLGVWSFAAPPRPIDDEDLDAFCDRWMDRLAAGAEGTLGYPSRLPED</sequence>
<dbReference type="Proteomes" id="UP000325333">
    <property type="component" value="Unassembled WGS sequence"/>
</dbReference>
<reference evidence="7 8" key="1">
    <citation type="submission" date="2019-07" db="EMBL/GenBank/DDBJ databases">
        <title>Genome sequencing of the stress-tolerant strain Azospirillum brasilense Az19.</title>
        <authorList>
            <person name="Maroniche G.A."/>
            <person name="Garcia J.E."/>
            <person name="Pagnussat L."/>
            <person name="Amenta M."/>
            <person name="Creus C.M."/>
        </authorList>
    </citation>
    <scope>NUCLEOTIDE SEQUENCE [LARGE SCALE GENOMIC DNA]</scope>
    <source>
        <strain evidence="7 8">Az19</strain>
    </source>
</reference>
<dbReference type="GO" id="GO:0005524">
    <property type="term" value="F:ATP binding"/>
    <property type="evidence" value="ECO:0007669"/>
    <property type="project" value="UniProtKB-KW"/>
</dbReference>
<evidence type="ECO:0000256" key="5">
    <source>
        <dbReference type="ARBA" id="ARBA00022840"/>
    </source>
</evidence>
<dbReference type="RefSeq" id="WP_176025398.1">
    <property type="nucleotide sequence ID" value="NZ_VEWN01000013.1"/>
</dbReference>
<dbReference type="AlphaFoldDB" id="A0A5B0KR68"/>
<dbReference type="SMART" id="SM00220">
    <property type="entry name" value="S_TKc"/>
    <property type="match status" value="1"/>
</dbReference>
<dbReference type="InterPro" id="IPR000719">
    <property type="entry name" value="Prot_kinase_dom"/>
</dbReference>
<evidence type="ECO:0000259" key="6">
    <source>
        <dbReference type="PROSITE" id="PS50011"/>
    </source>
</evidence>
<protein>
    <recommendedName>
        <fullName evidence="1">non-specific serine/threonine protein kinase</fullName>
        <ecNumber evidence="1">2.7.11.1</ecNumber>
    </recommendedName>
</protein>
<evidence type="ECO:0000313" key="8">
    <source>
        <dbReference type="Proteomes" id="UP000325333"/>
    </source>
</evidence>
<dbReference type="InterPro" id="IPR011009">
    <property type="entry name" value="Kinase-like_dom_sf"/>
</dbReference>
<keyword evidence="2" id="KW-0808">Transferase</keyword>
<dbReference type="Gene3D" id="1.10.510.10">
    <property type="entry name" value="Transferase(Phosphotransferase) domain 1"/>
    <property type="match status" value="1"/>
</dbReference>
<gene>
    <name evidence="7" type="ORF">FH063_002510</name>
</gene>
<dbReference type="PANTHER" id="PTHR43671">
    <property type="entry name" value="SERINE/THREONINE-PROTEIN KINASE NEK"/>
    <property type="match status" value="1"/>
</dbReference>
<keyword evidence="4" id="KW-0418">Kinase</keyword>
<keyword evidence="5" id="KW-0067">ATP-binding</keyword>
<name>A0A5B0KR68_9PROT</name>
<dbReference type="PROSITE" id="PS50011">
    <property type="entry name" value="PROTEIN_KINASE_DOM"/>
    <property type="match status" value="1"/>
</dbReference>
<evidence type="ECO:0000256" key="1">
    <source>
        <dbReference type="ARBA" id="ARBA00012513"/>
    </source>
</evidence>
<dbReference type="Pfam" id="PF00069">
    <property type="entry name" value="Pkinase"/>
    <property type="match status" value="1"/>
</dbReference>
<evidence type="ECO:0000256" key="2">
    <source>
        <dbReference type="ARBA" id="ARBA00022679"/>
    </source>
</evidence>
<proteinExistence type="predicted"/>
<dbReference type="PANTHER" id="PTHR43671:SF13">
    <property type="entry name" value="SERINE_THREONINE-PROTEIN KINASE NEK2"/>
    <property type="match status" value="1"/>
</dbReference>
<accession>A0A5B0KR68</accession>
<keyword evidence="3" id="KW-0547">Nucleotide-binding</keyword>
<dbReference type="SUPFAM" id="SSF56112">
    <property type="entry name" value="Protein kinase-like (PK-like)"/>
    <property type="match status" value="1"/>
</dbReference>
<organism evidence="7 8">
    <name type="scientific">Azospirillum argentinense</name>
    <dbReference type="NCBI Taxonomy" id="2970906"/>
    <lineage>
        <taxon>Bacteria</taxon>
        <taxon>Pseudomonadati</taxon>
        <taxon>Pseudomonadota</taxon>
        <taxon>Alphaproteobacteria</taxon>
        <taxon>Rhodospirillales</taxon>
        <taxon>Azospirillaceae</taxon>
        <taxon>Azospirillum</taxon>
    </lineage>
</organism>
<dbReference type="GO" id="GO:0004674">
    <property type="term" value="F:protein serine/threonine kinase activity"/>
    <property type="evidence" value="ECO:0007669"/>
    <property type="project" value="UniProtKB-EC"/>
</dbReference>